<dbReference type="InterPro" id="IPR027056">
    <property type="entry name" value="Gluconate_2DH_su3"/>
</dbReference>
<organism evidence="1 2">
    <name type="scientific">Lunatimonas lonarensis</name>
    <dbReference type="NCBI Taxonomy" id="1232681"/>
    <lineage>
        <taxon>Bacteria</taxon>
        <taxon>Pseudomonadati</taxon>
        <taxon>Bacteroidota</taxon>
        <taxon>Cytophagia</taxon>
        <taxon>Cytophagales</taxon>
        <taxon>Cyclobacteriaceae</taxon>
    </lineage>
</organism>
<evidence type="ECO:0000313" key="2">
    <source>
        <dbReference type="Proteomes" id="UP000013909"/>
    </source>
</evidence>
<gene>
    <name evidence="1" type="ORF">ADIS_2237</name>
</gene>
<dbReference type="OrthoDB" id="6385145at2"/>
<accession>R7ZTP4</accession>
<dbReference type="STRING" id="1232681.ADIS_2237"/>
<dbReference type="RefSeq" id="WP_010854375.1">
    <property type="nucleotide sequence ID" value="NZ_AQHR01000059.1"/>
</dbReference>
<evidence type="ECO:0008006" key="3">
    <source>
        <dbReference type="Google" id="ProtNLM"/>
    </source>
</evidence>
<proteinExistence type="predicted"/>
<dbReference type="EMBL" id="AQHR01000059">
    <property type="protein sequence ID" value="EON77369.1"/>
    <property type="molecule type" value="Genomic_DNA"/>
</dbReference>
<comment type="caution">
    <text evidence="1">The sequence shown here is derived from an EMBL/GenBank/DDBJ whole genome shotgun (WGS) entry which is preliminary data.</text>
</comment>
<protein>
    <recommendedName>
        <fullName evidence="3">Twin-arginine translocation pathway signal</fullName>
    </recommendedName>
</protein>
<dbReference type="Pfam" id="PF13618">
    <property type="entry name" value="Gluconate_2-dh3"/>
    <property type="match status" value="1"/>
</dbReference>
<evidence type="ECO:0000313" key="1">
    <source>
        <dbReference type="EMBL" id="EON77369.1"/>
    </source>
</evidence>
<keyword evidence="2" id="KW-1185">Reference proteome</keyword>
<sequence length="186" mass="20786">MDRRLALKQLALITGGAILIPSCDFSQESVLEAYQNLQINESDRNALRAILNIVFPGVHLKKAEELDLQDFVLVMANDCLTEEEQRVFTKGLREVESYSKKAFGKSFGEMDAKEGAEAFRRAISKDGMPTAPDAIREFLATAKRFGLQGYLTSSYYMTEIMPYNMIPGGYRGSVNIAEIERINTNG</sequence>
<dbReference type="AlphaFoldDB" id="R7ZTP4"/>
<name>R7ZTP4_9BACT</name>
<dbReference type="Proteomes" id="UP000013909">
    <property type="component" value="Unassembled WGS sequence"/>
</dbReference>
<reference evidence="1 2" key="1">
    <citation type="submission" date="2013-02" db="EMBL/GenBank/DDBJ databases">
        <title>A novel strain isolated from Lonar lake, Maharashtra, India.</title>
        <authorList>
            <person name="Singh A."/>
        </authorList>
    </citation>
    <scope>NUCLEOTIDE SEQUENCE [LARGE SCALE GENOMIC DNA]</scope>
    <source>
        <strain evidence="1 2">AK24</strain>
    </source>
</reference>